<feature type="signal peptide" evidence="2">
    <location>
        <begin position="1"/>
        <end position="22"/>
    </location>
</feature>
<evidence type="ECO:0000256" key="1">
    <source>
        <dbReference type="SAM" id="MobiDB-lite"/>
    </source>
</evidence>
<dbReference type="EMBL" id="VFLP01000004">
    <property type="protein sequence ID" value="TRX97874.1"/>
    <property type="molecule type" value="Genomic_DNA"/>
</dbReference>
<dbReference type="AlphaFoldDB" id="A0A553ICF3"/>
<accession>A0A553ICF3</accession>
<protein>
    <submittedName>
        <fullName evidence="3">Uncharacterized protein</fullName>
    </submittedName>
</protein>
<dbReference type="OrthoDB" id="4754482at2759"/>
<keyword evidence="4" id="KW-1185">Reference proteome</keyword>
<feature type="chain" id="PRO_5022186594" evidence="2">
    <location>
        <begin position="23"/>
        <end position="183"/>
    </location>
</feature>
<evidence type="ECO:0000256" key="2">
    <source>
        <dbReference type="SAM" id="SignalP"/>
    </source>
</evidence>
<keyword evidence="2" id="KW-0732">Signal</keyword>
<evidence type="ECO:0000313" key="3">
    <source>
        <dbReference type="EMBL" id="TRX97874.1"/>
    </source>
</evidence>
<evidence type="ECO:0000313" key="4">
    <source>
        <dbReference type="Proteomes" id="UP000319160"/>
    </source>
</evidence>
<comment type="caution">
    <text evidence="3">The sequence shown here is derived from an EMBL/GenBank/DDBJ whole genome shotgun (WGS) entry which is preliminary data.</text>
</comment>
<reference evidence="4" key="1">
    <citation type="submission" date="2019-06" db="EMBL/GenBank/DDBJ databases">
        <title>Draft genome sequence of the griseofulvin-producing fungus Xylaria cubensis strain G536.</title>
        <authorList>
            <person name="Mead M.E."/>
            <person name="Raja H.A."/>
            <person name="Steenwyk J.L."/>
            <person name="Knowles S.L."/>
            <person name="Oberlies N.H."/>
            <person name="Rokas A."/>
        </authorList>
    </citation>
    <scope>NUCLEOTIDE SEQUENCE [LARGE SCALE GENOMIC DNA]</scope>
    <source>
        <strain evidence="4">G536</strain>
    </source>
</reference>
<gene>
    <name evidence="3" type="ORF">FHL15_001084</name>
</gene>
<name>A0A553ICF3_9PEZI</name>
<organism evidence="3 4">
    <name type="scientific">Xylaria flabelliformis</name>
    <dbReference type="NCBI Taxonomy" id="2512241"/>
    <lineage>
        <taxon>Eukaryota</taxon>
        <taxon>Fungi</taxon>
        <taxon>Dikarya</taxon>
        <taxon>Ascomycota</taxon>
        <taxon>Pezizomycotina</taxon>
        <taxon>Sordariomycetes</taxon>
        <taxon>Xylariomycetidae</taxon>
        <taxon>Xylariales</taxon>
        <taxon>Xylariaceae</taxon>
        <taxon>Xylaria</taxon>
    </lineage>
</organism>
<sequence length="183" mass="20239">MSHLRSEMLTLLLLLEFAGIRAVCKGESCMIQTVFMQSFTYTQARVLEFHVEKPGVIAISVREVLDGVPTAAERDRKLQELVAWTMYTDSDNRCSSPGVWGVVTKPTSTAHNDDTDGSDDPGHESDRNGCSATTSETADTSQSQVQIPQTPSNRNTTGIVNSTEYRKDIETVLKEEINRLNVL</sequence>
<feature type="region of interest" description="Disordered" evidence="1">
    <location>
        <begin position="98"/>
        <end position="161"/>
    </location>
</feature>
<proteinExistence type="predicted"/>
<dbReference type="Proteomes" id="UP000319160">
    <property type="component" value="Unassembled WGS sequence"/>
</dbReference>
<feature type="compositionally biased region" description="Polar residues" evidence="1">
    <location>
        <begin position="128"/>
        <end position="161"/>
    </location>
</feature>